<feature type="region of interest" description="Disordered" evidence="1">
    <location>
        <begin position="78"/>
        <end position="117"/>
    </location>
</feature>
<dbReference type="Proteomes" id="UP001597453">
    <property type="component" value="Unassembled WGS sequence"/>
</dbReference>
<evidence type="ECO:0000313" key="5">
    <source>
        <dbReference type="Proteomes" id="UP001597453"/>
    </source>
</evidence>
<dbReference type="SMART" id="SM00271">
    <property type="entry name" value="DnaJ"/>
    <property type="match status" value="1"/>
</dbReference>
<evidence type="ECO:0000256" key="1">
    <source>
        <dbReference type="SAM" id="MobiDB-lite"/>
    </source>
</evidence>
<comment type="caution">
    <text evidence="4">The sequence shown here is derived from an EMBL/GenBank/DDBJ whole genome shotgun (WGS) entry which is preliminary data.</text>
</comment>
<feature type="domain" description="J" evidence="3">
    <location>
        <begin position="7"/>
        <end position="68"/>
    </location>
</feature>
<dbReference type="PANTHER" id="PTHR45286">
    <property type="entry name" value="CHAPERONE DNAJ-DOMAIN SUPERFAMILY PROTEIN"/>
    <property type="match status" value="1"/>
</dbReference>
<keyword evidence="2" id="KW-0472">Membrane</keyword>
<feature type="region of interest" description="Disordered" evidence="1">
    <location>
        <begin position="24"/>
        <end position="43"/>
    </location>
</feature>
<sequence>MRDFPENLYDVLGISPDAAADEIRQAGRRRQRQTHPDLGGDASEFTRVRLAVEVLGNPQHRAEHDAWLAARHGIITQQRDRGARLRQQQRVPRSRPQPPSPHAHSTAAGSSDIPEFDRIPKPQVTAWRMGWYRKNWHEVPDVWPPARPLRRAASPRAIIGFVLLFIALVASNAWQLVEDSAIAAPWLPILWATTALSLLWMTVRWQGIRSQWVRMVFYAAIALAAVDAGISFVVAMTGLFNGDVTQVPGMSMRGAAMLVIAGLIPAAWWAMARHSQRNEMERILCQIANESAPPADSEQQTWGAAGATAMRNSAPGVHPVRRRFAEQIIGEQLDALTRIPGVRIVHGIRLPGSDEQVATISHAVLAGHRLALIDDQLWRPGEYRLDARGQLLRNDFGYANSAQEFPHRVAQLREFFADAAQVRGWIAVAPDALGKLELDNSRTWPNVRLVDVERLLLEVGEWLAGDGERVDRLLLRDLLELQVEPR</sequence>
<dbReference type="CDD" id="cd06257">
    <property type="entry name" value="DnaJ"/>
    <property type="match status" value="1"/>
</dbReference>
<evidence type="ECO:0000259" key="3">
    <source>
        <dbReference type="PROSITE" id="PS50076"/>
    </source>
</evidence>
<dbReference type="SUPFAM" id="SSF46565">
    <property type="entry name" value="Chaperone J-domain"/>
    <property type="match status" value="1"/>
</dbReference>
<dbReference type="EMBL" id="JBHUNF010000004">
    <property type="protein sequence ID" value="MFD2674951.1"/>
    <property type="molecule type" value="Genomic_DNA"/>
</dbReference>
<keyword evidence="2" id="KW-0812">Transmembrane</keyword>
<gene>
    <name evidence="4" type="ORF">ACFSUQ_06540</name>
</gene>
<dbReference type="PANTHER" id="PTHR45286:SF1">
    <property type="entry name" value="CHAPERONE DNAJ-DOMAIN SUPERFAMILY PROTEIN"/>
    <property type="match status" value="1"/>
</dbReference>
<protein>
    <submittedName>
        <fullName evidence="4">J domain-containing protein</fullName>
    </submittedName>
</protein>
<name>A0ABW5RJV0_9MICO</name>
<dbReference type="Gene3D" id="1.10.287.110">
    <property type="entry name" value="DnaJ domain"/>
    <property type="match status" value="1"/>
</dbReference>
<keyword evidence="2" id="KW-1133">Transmembrane helix</keyword>
<keyword evidence="5" id="KW-1185">Reference proteome</keyword>
<dbReference type="Pfam" id="PF00226">
    <property type="entry name" value="DnaJ"/>
    <property type="match status" value="1"/>
</dbReference>
<feature type="transmembrane region" description="Helical" evidence="2">
    <location>
        <begin position="252"/>
        <end position="272"/>
    </location>
</feature>
<dbReference type="InterPro" id="IPR001623">
    <property type="entry name" value="DnaJ_domain"/>
</dbReference>
<dbReference type="RefSeq" id="WP_066058490.1">
    <property type="nucleotide sequence ID" value="NZ_JBHUNF010000004.1"/>
</dbReference>
<evidence type="ECO:0000256" key="2">
    <source>
        <dbReference type="SAM" id="Phobius"/>
    </source>
</evidence>
<proteinExistence type="predicted"/>
<evidence type="ECO:0000313" key="4">
    <source>
        <dbReference type="EMBL" id="MFD2674951.1"/>
    </source>
</evidence>
<dbReference type="InterPro" id="IPR036869">
    <property type="entry name" value="J_dom_sf"/>
</dbReference>
<feature type="transmembrane region" description="Helical" evidence="2">
    <location>
        <begin position="183"/>
        <end position="203"/>
    </location>
</feature>
<organism evidence="4 5">
    <name type="scientific">Gulosibacter bifidus</name>
    <dbReference type="NCBI Taxonomy" id="272239"/>
    <lineage>
        <taxon>Bacteria</taxon>
        <taxon>Bacillati</taxon>
        <taxon>Actinomycetota</taxon>
        <taxon>Actinomycetes</taxon>
        <taxon>Micrococcales</taxon>
        <taxon>Microbacteriaceae</taxon>
        <taxon>Gulosibacter</taxon>
    </lineage>
</organism>
<accession>A0ABW5RJV0</accession>
<reference evidence="5" key="1">
    <citation type="journal article" date="2019" name="Int. J. Syst. Evol. Microbiol.">
        <title>The Global Catalogue of Microorganisms (GCM) 10K type strain sequencing project: providing services to taxonomists for standard genome sequencing and annotation.</title>
        <authorList>
            <consortium name="The Broad Institute Genomics Platform"/>
            <consortium name="The Broad Institute Genome Sequencing Center for Infectious Disease"/>
            <person name="Wu L."/>
            <person name="Ma J."/>
        </authorList>
    </citation>
    <scope>NUCLEOTIDE SEQUENCE [LARGE SCALE GENOMIC DNA]</scope>
    <source>
        <strain evidence="5">TISTR 1511</strain>
    </source>
</reference>
<feature type="transmembrane region" description="Helical" evidence="2">
    <location>
        <begin position="215"/>
        <end position="240"/>
    </location>
</feature>
<feature type="transmembrane region" description="Helical" evidence="2">
    <location>
        <begin position="157"/>
        <end position="177"/>
    </location>
</feature>
<dbReference type="PROSITE" id="PS50076">
    <property type="entry name" value="DNAJ_2"/>
    <property type="match status" value="1"/>
</dbReference>